<dbReference type="GO" id="GO:0051536">
    <property type="term" value="F:iron-sulfur cluster binding"/>
    <property type="evidence" value="ECO:0007669"/>
    <property type="project" value="UniProtKB-KW"/>
</dbReference>
<dbReference type="InterPro" id="IPR015324">
    <property type="entry name" value="Ribosomal_Rsm22-like"/>
</dbReference>
<keyword evidence="15" id="KW-0489">Methyltransferase</keyword>
<dbReference type="HAMAP" id="MF_00156">
    <property type="entry name" value="PanB"/>
    <property type="match status" value="1"/>
</dbReference>
<dbReference type="CDD" id="cd06557">
    <property type="entry name" value="KPHMT-like"/>
    <property type="match status" value="1"/>
</dbReference>
<dbReference type="PANTHER" id="PTHR20881:SF0">
    <property type="entry name" value="3-METHYL-2-OXOBUTANOATE HYDROXYMETHYLTRANSFERASE"/>
    <property type="match status" value="1"/>
</dbReference>
<evidence type="ECO:0000256" key="2">
    <source>
        <dbReference type="ARBA" id="ARBA00005033"/>
    </source>
</evidence>
<sequence length="1030" mass="113931">MLPRANRLLNQRSGIALRPHASHLPSATISAVRRSVASQAQVAQPPIHPEIDGTFNDLIGEGTMSMGMRPKGMGRTPIPHRNLDEIELADAQPVRRNGSKGSSLGLRIEESDLVIDDSPEGYNSASEREYYDFGREERRSPAAVLGSKRLGMVVLPEEMQRGIQRQIDLMDNPRDIRKSYLALPSVPTPISVAKSERRDKPYRTPEGELAKASAILPGEYGAVKNVLEELERRLGREWLTSVKEGEILEFSSSLGSGLWATMDVMGGLLSSRRRWQEGQDKLKYQFVHSSRHGLDLVQRIADVIPEESVDVQFNRRHVHSSTPSLILSTFHLTSFPTLPTRQLYLRQLLELSSPYIVLIERSTPQGWAAISQARSYLLEKSTSENPLHVVAPCPHDGKCPLVGTKDVCGYSQRLQRPSFLRKTKHSTRGEEEKGYCYLVIAKGERPSVGTVDENMKVAGRMGKVGREAAEKALIKSQGRSIIQEVEGHEAVMEVVHLHEMEPGMEKYFEGVLPSVNSDGLEESLRKEAYSWPRMVAPPMKRKGHVTMDTCCPDGNIQRLTYTKSHSKQSYHDARKSSWGDLFPHTSKGKPVIRTRGVRRLAKSGNSEDADVIISELLSASLEEEMELEKAMEAVEVDELKELEMLGIKIPRAEVSKEKQNDDVLMWQSNKNGPFASGQKRSYSTLTSTRSTSRPKASPLVQTRSMSARPFPPTKPKATLSSLLSLAKSGTPISVLTAYDYPTALLSESCNLDMTLVGDSLSQVALGHETTTAITLDEMIHHARTVVRGAKSPFVFADMPFGSFETSLEEGIRNVLRMVKEGGVDGVKIEGGREIVPLVRRLSAIGIPVMPHLGLQPQRATSLSGYLVQGRTAQAAYEILQSARELANAGAFAFLLEAMPSKVAKLVTEEVSKKGVFTIGIGAGNGTSGQVLVITDVLGVYAEDPTEDVATPIVTEETELVSTPRDLTKPLDAPRFVRQFGSLGQEMRRAVRAYVQAVKERSFPDSKESYGMKKEEWEAFLEMVKNEKIQH</sequence>
<keyword evidence="13" id="KW-0566">Pantothenate biosynthesis</keyword>
<name>A0A854Q7E4_CRYNE</name>
<feature type="region of interest" description="Disordered" evidence="14">
    <location>
        <begin position="667"/>
        <end position="713"/>
    </location>
</feature>
<evidence type="ECO:0000256" key="14">
    <source>
        <dbReference type="SAM" id="MobiDB-lite"/>
    </source>
</evidence>
<evidence type="ECO:0000256" key="8">
    <source>
        <dbReference type="ARBA" id="ARBA00023004"/>
    </source>
</evidence>
<dbReference type="GO" id="GO:0015940">
    <property type="term" value="P:pantothenate biosynthetic process"/>
    <property type="evidence" value="ECO:0007669"/>
    <property type="project" value="UniProtKB-UniPathway"/>
</dbReference>
<protein>
    <recommendedName>
        <fullName evidence="4 13">3-methyl-2-oxobutanoate hydroxymethyltransferase</fullName>
        <ecNumber evidence="4 13">2.1.2.11</ecNumber>
    </recommendedName>
</protein>
<comment type="function">
    <text evidence="11">Mitochondrial ribosome (mitoribosome) assembly factor. Binds at the interface of the head and body domains of the mitochondrial small ribosomal subunit (mt-SSU), occluding the mRNA channel and preventing compaction of the head domain towards the body. Probable inactive methyltransferase: retains the characteristic folding and ability to bind S-adenosyl-L-methionine, but it probably lost its methyltransferase activity.</text>
</comment>
<comment type="catalytic activity">
    <reaction evidence="12 13">
        <text>(6R)-5,10-methylene-5,6,7,8-tetrahydrofolate + 3-methyl-2-oxobutanoate + H2O = 2-dehydropantoate + (6S)-5,6,7,8-tetrahydrofolate</text>
        <dbReference type="Rhea" id="RHEA:11824"/>
        <dbReference type="ChEBI" id="CHEBI:11561"/>
        <dbReference type="ChEBI" id="CHEBI:11851"/>
        <dbReference type="ChEBI" id="CHEBI:15377"/>
        <dbReference type="ChEBI" id="CHEBI:15636"/>
        <dbReference type="ChEBI" id="CHEBI:57453"/>
        <dbReference type="EC" id="2.1.2.11"/>
    </reaction>
</comment>
<dbReference type="InterPro" id="IPR040442">
    <property type="entry name" value="Pyrv_kinase-like_dom_sf"/>
</dbReference>
<feature type="compositionally biased region" description="Low complexity" evidence="14">
    <location>
        <begin position="680"/>
        <end position="693"/>
    </location>
</feature>
<evidence type="ECO:0000256" key="6">
    <source>
        <dbReference type="ARBA" id="ARBA00022723"/>
    </source>
</evidence>
<evidence type="ECO:0000256" key="1">
    <source>
        <dbReference type="ARBA" id="ARBA00004173"/>
    </source>
</evidence>
<dbReference type="EMBL" id="AMKT01000078">
    <property type="protein sequence ID" value="OXG13870.1"/>
    <property type="molecule type" value="Genomic_DNA"/>
</dbReference>
<keyword evidence="7" id="KW-0809">Transit peptide</keyword>
<comment type="similarity">
    <text evidence="3 13">Belongs to the PanB family.</text>
</comment>
<dbReference type="SUPFAM" id="SSF51621">
    <property type="entry name" value="Phosphoenolpyruvate/pyruvate domain"/>
    <property type="match status" value="1"/>
</dbReference>
<evidence type="ECO:0000256" key="3">
    <source>
        <dbReference type="ARBA" id="ARBA00008676"/>
    </source>
</evidence>
<dbReference type="Pfam" id="PF02548">
    <property type="entry name" value="Pantoate_transf"/>
    <property type="match status" value="1"/>
</dbReference>
<gene>
    <name evidence="15" type="ORF">C361_06015</name>
</gene>
<dbReference type="GO" id="GO:0032259">
    <property type="term" value="P:methylation"/>
    <property type="evidence" value="ECO:0007669"/>
    <property type="project" value="UniProtKB-KW"/>
</dbReference>
<dbReference type="Proteomes" id="UP000199727">
    <property type="component" value="Unassembled WGS sequence"/>
</dbReference>
<evidence type="ECO:0000256" key="13">
    <source>
        <dbReference type="RuleBase" id="RU362100"/>
    </source>
</evidence>
<dbReference type="InterPro" id="IPR003700">
    <property type="entry name" value="Pantoate_hydroxy_MeTrfase"/>
</dbReference>
<evidence type="ECO:0000256" key="11">
    <source>
        <dbReference type="ARBA" id="ARBA00045681"/>
    </source>
</evidence>
<dbReference type="PANTHER" id="PTHR20881">
    <property type="entry name" value="3-METHYL-2-OXOBUTANOATE HYDROXYMETHYLTRANSFERASE"/>
    <property type="match status" value="1"/>
</dbReference>
<evidence type="ECO:0000256" key="12">
    <source>
        <dbReference type="ARBA" id="ARBA00049172"/>
    </source>
</evidence>
<dbReference type="GO" id="GO:0005739">
    <property type="term" value="C:mitochondrion"/>
    <property type="evidence" value="ECO:0007669"/>
    <property type="project" value="UniProtKB-SubCell"/>
</dbReference>
<dbReference type="FunFam" id="3.20.20.60:FF:000047">
    <property type="entry name" value="3-methyl-2-oxobutanoate hydroxymethyltransferase"/>
    <property type="match status" value="1"/>
</dbReference>
<keyword evidence="8" id="KW-0408">Iron</keyword>
<evidence type="ECO:0000256" key="9">
    <source>
        <dbReference type="ARBA" id="ARBA00023014"/>
    </source>
</evidence>
<evidence type="ECO:0000313" key="16">
    <source>
        <dbReference type="Proteomes" id="UP000199727"/>
    </source>
</evidence>
<dbReference type="InterPro" id="IPR015813">
    <property type="entry name" value="Pyrv/PenolPyrv_kinase-like_dom"/>
</dbReference>
<evidence type="ECO:0000256" key="10">
    <source>
        <dbReference type="ARBA" id="ARBA00023128"/>
    </source>
</evidence>
<evidence type="ECO:0000256" key="4">
    <source>
        <dbReference type="ARBA" id="ARBA00012618"/>
    </source>
</evidence>
<keyword evidence="5 13" id="KW-0808">Transferase</keyword>
<comment type="pathway">
    <text evidence="2 13">Cofactor biosynthesis; (R)-pantothenate biosynthesis; (R)-pantoate from 3-methyl-2-oxobutanoate: step 1/2.</text>
</comment>
<dbReference type="GO" id="GO:0003864">
    <property type="term" value="F:3-methyl-2-oxobutanoate hydroxymethyltransferase activity"/>
    <property type="evidence" value="ECO:0007669"/>
    <property type="project" value="UniProtKB-EC"/>
</dbReference>
<dbReference type="Pfam" id="PF09243">
    <property type="entry name" value="Rsm22"/>
    <property type="match status" value="2"/>
</dbReference>
<dbReference type="AlphaFoldDB" id="A0A854Q7E4"/>
<evidence type="ECO:0000256" key="7">
    <source>
        <dbReference type="ARBA" id="ARBA00022946"/>
    </source>
</evidence>
<dbReference type="GO" id="GO:0006412">
    <property type="term" value="P:translation"/>
    <property type="evidence" value="ECO:0007669"/>
    <property type="project" value="InterPro"/>
</dbReference>
<comment type="subcellular location">
    <subcellularLocation>
        <location evidence="1">Mitochondrion</location>
    </subcellularLocation>
</comment>
<accession>A0A854Q7E4</accession>
<dbReference type="GO" id="GO:0000287">
    <property type="term" value="F:magnesium ion binding"/>
    <property type="evidence" value="ECO:0007669"/>
    <property type="project" value="TreeGrafter"/>
</dbReference>
<keyword evidence="6" id="KW-0479">Metal-binding</keyword>
<dbReference type="GO" id="GO:0008168">
    <property type="term" value="F:methyltransferase activity"/>
    <property type="evidence" value="ECO:0007669"/>
    <property type="project" value="UniProtKB-KW"/>
</dbReference>
<organism evidence="15 16">
    <name type="scientific">Cryptococcus neoformans Tu259-1</name>
    <dbReference type="NCBI Taxonomy" id="1230072"/>
    <lineage>
        <taxon>Eukaryota</taxon>
        <taxon>Fungi</taxon>
        <taxon>Dikarya</taxon>
        <taxon>Basidiomycota</taxon>
        <taxon>Agaricomycotina</taxon>
        <taxon>Tremellomycetes</taxon>
        <taxon>Tremellales</taxon>
        <taxon>Cryptococcaceae</taxon>
        <taxon>Cryptococcus</taxon>
        <taxon>Cryptococcus neoformans species complex</taxon>
    </lineage>
</organism>
<reference evidence="15 16" key="1">
    <citation type="submission" date="2017-06" db="EMBL/GenBank/DDBJ databases">
        <title>Global population genomics of the pathogenic fungus Cryptococcus neoformans var. grubii.</title>
        <authorList>
            <person name="Cuomo C."/>
            <person name="Litvintseva A."/>
            <person name="Chen Y."/>
            <person name="Young S."/>
            <person name="Zeng Q."/>
            <person name="Chapman S."/>
            <person name="Gujja S."/>
            <person name="Saif S."/>
            <person name="Birren B."/>
        </authorList>
    </citation>
    <scope>NUCLEOTIDE SEQUENCE [LARGE SCALE GENOMIC DNA]</scope>
    <source>
        <strain evidence="15 16">Tu259-1</strain>
    </source>
</reference>
<dbReference type="NCBIfam" id="TIGR00222">
    <property type="entry name" value="panB"/>
    <property type="match status" value="1"/>
</dbReference>
<dbReference type="OrthoDB" id="425211at2759"/>
<dbReference type="EC" id="2.1.2.11" evidence="4 13"/>
<comment type="caution">
    <text evidence="15">The sequence shown here is derived from an EMBL/GenBank/DDBJ whole genome shotgun (WGS) entry which is preliminary data.</text>
</comment>
<proteinExistence type="inferred from homology"/>
<comment type="function">
    <text evidence="13">Catalyzes the reversible reaction in which hydroxymethyl group from 5,10-methylenetetrahydrofolate is transferred onto alpha-ketoisovalerate to form ketopantoate.</text>
</comment>
<keyword evidence="9" id="KW-0411">Iron-sulfur</keyword>
<evidence type="ECO:0000313" key="15">
    <source>
        <dbReference type="EMBL" id="OXG13870.1"/>
    </source>
</evidence>
<keyword evidence="10" id="KW-0496">Mitochondrion</keyword>
<dbReference type="UniPathway" id="UPA00028">
    <property type="reaction ID" value="UER00003"/>
</dbReference>
<dbReference type="Gene3D" id="3.20.20.60">
    <property type="entry name" value="Phosphoenolpyruvate-binding domains"/>
    <property type="match status" value="1"/>
</dbReference>
<evidence type="ECO:0000256" key="5">
    <source>
        <dbReference type="ARBA" id="ARBA00022679"/>
    </source>
</evidence>